<dbReference type="HOGENOM" id="CLU_044146_0_3_12"/>
<dbReference type="GO" id="GO:0016791">
    <property type="term" value="F:phosphatase activity"/>
    <property type="evidence" value="ECO:0007669"/>
    <property type="project" value="TreeGrafter"/>
</dbReference>
<dbReference type="CDD" id="cd07516">
    <property type="entry name" value="HAD_Pase"/>
    <property type="match status" value="1"/>
</dbReference>
<dbReference type="InterPro" id="IPR006379">
    <property type="entry name" value="HAD-SF_hydro_IIB"/>
</dbReference>
<protein>
    <submittedName>
        <fullName evidence="1">HAD-superfamily hydrolase, subfamily IIB</fullName>
    </submittedName>
</protein>
<dbReference type="InterPro" id="IPR023214">
    <property type="entry name" value="HAD_sf"/>
</dbReference>
<dbReference type="GO" id="GO:0005829">
    <property type="term" value="C:cytosol"/>
    <property type="evidence" value="ECO:0007669"/>
    <property type="project" value="TreeGrafter"/>
</dbReference>
<dbReference type="NCBIfam" id="TIGR01484">
    <property type="entry name" value="HAD-SF-IIB"/>
    <property type="match status" value="1"/>
</dbReference>
<dbReference type="KEGG" id="sfc:Spiaf_0160"/>
<dbReference type="Gene3D" id="3.40.50.1000">
    <property type="entry name" value="HAD superfamily/HAD-like"/>
    <property type="match status" value="1"/>
</dbReference>
<dbReference type="SFLD" id="SFLDG01144">
    <property type="entry name" value="C2.B.4:_PGP_Like"/>
    <property type="match status" value="1"/>
</dbReference>
<evidence type="ECO:0000313" key="1">
    <source>
        <dbReference type="EMBL" id="AFG36269.1"/>
    </source>
</evidence>
<keyword evidence="1" id="KW-0378">Hydrolase</keyword>
<sequence>MIALDLDDTLLDHDQLISVENHDALVAAEQRGIRIVLASGRSPFGMQPYLAQLELHQREGYAVSFNGAIVMRSDTGQQLLYEGLPPDVAHDVMDWAQQRGAIIQTYHNDTIYITGENAHTHIDSSLTGMKQVVAEPGKLLDLQPIKYVFPGEPELLQQYQNELRAYLGERAGVFVSKPYFLEVMAPGADKGHGLAFLAERLGIDREQVMAVGDAANDLGMLRWAGTAVAMSNAVPEVLETADYVTERDNHHAGVAHILQQLVLI</sequence>
<dbReference type="STRING" id="889378.Spiaf_0160"/>
<dbReference type="NCBIfam" id="TIGR00099">
    <property type="entry name" value="Cof-subfamily"/>
    <property type="match status" value="1"/>
</dbReference>
<dbReference type="Pfam" id="PF08282">
    <property type="entry name" value="Hydrolase_3"/>
    <property type="match status" value="1"/>
</dbReference>
<keyword evidence="2" id="KW-1185">Reference proteome</keyword>
<dbReference type="AlphaFoldDB" id="H9UFH6"/>
<evidence type="ECO:0000313" key="2">
    <source>
        <dbReference type="Proteomes" id="UP000007383"/>
    </source>
</evidence>
<proteinExistence type="predicted"/>
<dbReference type="SUPFAM" id="SSF56784">
    <property type="entry name" value="HAD-like"/>
    <property type="match status" value="1"/>
</dbReference>
<dbReference type="InterPro" id="IPR036412">
    <property type="entry name" value="HAD-like_sf"/>
</dbReference>
<dbReference type="PANTHER" id="PTHR10000:SF8">
    <property type="entry name" value="HAD SUPERFAMILY HYDROLASE-LIKE, TYPE 3"/>
    <property type="match status" value="1"/>
</dbReference>
<reference evidence="2" key="1">
    <citation type="journal article" date="2013" name="Stand. Genomic Sci.">
        <title>Complete genome sequence of the halophilic bacterium Spirochaeta africana type strain (Z-7692(T)) from the alkaline Lake Magadi in the East African Rift.</title>
        <authorList>
            <person name="Liolos K."/>
            <person name="Abt B."/>
            <person name="Scheuner C."/>
            <person name="Teshima H."/>
            <person name="Held B."/>
            <person name="Lapidus A."/>
            <person name="Nolan M."/>
            <person name="Lucas S."/>
            <person name="Deshpande S."/>
            <person name="Cheng J.F."/>
            <person name="Tapia R."/>
            <person name="Goodwin L.A."/>
            <person name="Pitluck S."/>
            <person name="Pagani I."/>
            <person name="Ivanova N."/>
            <person name="Mavromatis K."/>
            <person name="Mikhailova N."/>
            <person name="Huntemann M."/>
            <person name="Pati A."/>
            <person name="Chen A."/>
            <person name="Palaniappan K."/>
            <person name="Land M."/>
            <person name="Rohde M."/>
            <person name="Tindall B.J."/>
            <person name="Detter J.C."/>
            <person name="Goker M."/>
            <person name="Bristow J."/>
            <person name="Eisen J.A."/>
            <person name="Markowitz V."/>
            <person name="Hugenholtz P."/>
            <person name="Woyke T."/>
            <person name="Klenk H.P."/>
            <person name="Kyrpides N.C."/>
        </authorList>
    </citation>
    <scope>NUCLEOTIDE SEQUENCE</scope>
    <source>
        <strain evidence="2">ATCC 700263 / DSM 8902 / Z-7692</strain>
    </source>
</reference>
<dbReference type="EMBL" id="CP003282">
    <property type="protein sequence ID" value="AFG36269.1"/>
    <property type="molecule type" value="Genomic_DNA"/>
</dbReference>
<organism evidence="1 2">
    <name type="scientific">Spirochaeta africana (strain ATCC 700263 / DSM 8902 / Z-7692)</name>
    <dbReference type="NCBI Taxonomy" id="889378"/>
    <lineage>
        <taxon>Bacteria</taxon>
        <taxon>Pseudomonadati</taxon>
        <taxon>Spirochaetota</taxon>
        <taxon>Spirochaetia</taxon>
        <taxon>Spirochaetales</taxon>
        <taxon>Spirochaetaceae</taxon>
        <taxon>Spirochaeta</taxon>
    </lineage>
</organism>
<dbReference type="GO" id="GO:0000287">
    <property type="term" value="F:magnesium ion binding"/>
    <property type="evidence" value="ECO:0007669"/>
    <property type="project" value="TreeGrafter"/>
</dbReference>
<dbReference type="SFLD" id="SFLDS00003">
    <property type="entry name" value="Haloacid_Dehalogenase"/>
    <property type="match status" value="1"/>
</dbReference>
<dbReference type="PANTHER" id="PTHR10000">
    <property type="entry name" value="PHOSPHOSERINE PHOSPHATASE"/>
    <property type="match status" value="1"/>
</dbReference>
<dbReference type="SFLD" id="SFLDG01140">
    <property type="entry name" value="C2.B:_Phosphomannomutase_and_P"/>
    <property type="match status" value="1"/>
</dbReference>
<dbReference type="Proteomes" id="UP000007383">
    <property type="component" value="Chromosome"/>
</dbReference>
<dbReference type="Gene3D" id="3.30.1240.10">
    <property type="match status" value="1"/>
</dbReference>
<gene>
    <name evidence="1" type="ordered locus">Spiaf_0160</name>
</gene>
<dbReference type="eggNOG" id="COG0561">
    <property type="taxonomic scope" value="Bacteria"/>
</dbReference>
<accession>H9UFH6</accession>
<dbReference type="PATRIC" id="fig|889378.3.peg.163"/>
<name>H9UFH6_SPIAZ</name>
<dbReference type="InterPro" id="IPR000150">
    <property type="entry name" value="Cof"/>
</dbReference>